<gene>
    <name evidence="1" type="ORF">METZ01_LOCUS125857</name>
</gene>
<dbReference type="InterPro" id="IPR003749">
    <property type="entry name" value="ThiS/MoaD-like"/>
</dbReference>
<dbReference type="Gene3D" id="3.10.20.30">
    <property type="match status" value="1"/>
</dbReference>
<accession>A0A381Y952</accession>
<dbReference type="EMBL" id="UINC01017572">
    <property type="protein sequence ID" value="SVA73003.1"/>
    <property type="molecule type" value="Genomic_DNA"/>
</dbReference>
<dbReference type="InterPro" id="IPR016155">
    <property type="entry name" value="Mopterin_synth/thiamin_S_b"/>
</dbReference>
<name>A0A381Y952_9ZZZZ</name>
<evidence type="ECO:0008006" key="2">
    <source>
        <dbReference type="Google" id="ProtNLM"/>
    </source>
</evidence>
<evidence type="ECO:0000313" key="1">
    <source>
        <dbReference type="EMBL" id="SVA73003.1"/>
    </source>
</evidence>
<proteinExistence type="predicted"/>
<dbReference type="Pfam" id="PF02597">
    <property type="entry name" value="ThiS"/>
    <property type="match status" value="1"/>
</dbReference>
<reference evidence="1" key="1">
    <citation type="submission" date="2018-05" db="EMBL/GenBank/DDBJ databases">
        <authorList>
            <person name="Lanie J.A."/>
            <person name="Ng W.-L."/>
            <person name="Kazmierczak K.M."/>
            <person name="Andrzejewski T.M."/>
            <person name="Davidsen T.M."/>
            <person name="Wayne K.J."/>
            <person name="Tettelin H."/>
            <person name="Glass J.I."/>
            <person name="Rusch D."/>
            <person name="Podicherti R."/>
            <person name="Tsui H.-C.T."/>
            <person name="Winkler M.E."/>
        </authorList>
    </citation>
    <scope>NUCLEOTIDE SEQUENCE</scope>
</reference>
<protein>
    <recommendedName>
        <fullName evidence="2">Molybdopterin synthase sulfur carrier subunit</fullName>
    </recommendedName>
</protein>
<dbReference type="PROSITE" id="PS51257">
    <property type="entry name" value="PROKAR_LIPOPROTEIN"/>
    <property type="match status" value="1"/>
</dbReference>
<dbReference type="InterPro" id="IPR012675">
    <property type="entry name" value="Beta-grasp_dom_sf"/>
</dbReference>
<organism evidence="1">
    <name type="scientific">marine metagenome</name>
    <dbReference type="NCBI Taxonomy" id="408172"/>
    <lineage>
        <taxon>unclassified sequences</taxon>
        <taxon>metagenomes</taxon>
        <taxon>ecological metagenomes</taxon>
    </lineage>
</organism>
<dbReference type="AlphaFoldDB" id="A0A381Y952"/>
<dbReference type="SUPFAM" id="SSF54285">
    <property type="entry name" value="MoaD/ThiS"/>
    <property type="match status" value="1"/>
</dbReference>
<sequence length="79" mass="7973">MAVLRLFASVRVAAGTGEVEVPGSTVGQVVGAACDRFGDEFAGLVQNCRVWLNGDPAGGDDPVVDDDEVAILPPVSGGC</sequence>